<proteinExistence type="predicted"/>
<evidence type="ECO:0000313" key="2">
    <source>
        <dbReference type="Proteomes" id="UP000241975"/>
    </source>
</evidence>
<sequence>MGRSLLKFIAKECDPSLAQDRSLPYTAFLVEYVQDGITKFDIVSSTKQVEIFDYYWDLYRYDFTNMTQTEGRISPKLWVDPNEPKKGKKK</sequence>
<name>A0A1D8KR66_9CAUD</name>
<keyword evidence="2" id="KW-1185">Reference proteome</keyword>
<gene>
    <name evidence="1" type="ORF">C350210_206</name>
</gene>
<accession>A0A1D8KR66</accession>
<organism evidence="1 2">
    <name type="scientific">Synechococcus phage S-CAM22</name>
    <dbReference type="NCBI Taxonomy" id="1883365"/>
    <lineage>
        <taxon>Viruses</taxon>
        <taxon>Duplodnaviria</taxon>
        <taxon>Heunggongvirae</taxon>
        <taxon>Uroviricota</taxon>
        <taxon>Caudoviricetes</taxon>
        <taxon>Pantevenvirales</taxon>
        <taxon>Kyanoviridae</taxon>
        <taxon>Alisovirus</taxon>
        <taxon>Alisovirus socal22</taxon>
    </lineage>
</organism>
<evidence type="ECO:0000313" key="1">
    <source>
        <dbReference type="EMBL" id="AOV61037.1"/>
    </source>
</evidence>
<dbReference type="EMBL" id="KU686207">
    <property type="protein sequence ID" value="AOV61037.1"/>
    <property type="molecule type" value="Genomic_DNA"/>
</dbReference>
<protein>
    <submittedName>
        <fullName evidence="1">Uncharacterized protein</fullName>
    </submittedName>
</protein>
<dbReference type="Proteomes" id="UP000241975">
    <property type="component" value="Segment"/>
</dbReference>
<reference evidence="1 2" key="1">
    <citation type="journal article" date="2016" name="Virology">
        <title>The genomic content and context of auxiliary metabolic genes in marine cyanomyoviruses.</title>
        <authorList>
            <person name="Crummett L.T."/>
            <person name="Puxty R.J."/>
            <person name="Weihe C."/>
            <person name="Marston M.F."/>
            <person name="Martiny J.B."/>
        </authorList>
    </citation>
    <scope>NUCLEOTIDE SEQUENCE [LARGE SCALE GENOMIC DNA]</scope>
    <source>
        <strain evidence="1">0210CC35</strain>
    </source>
</reference>